<dbReference type="EMBL" id="CAXLJM020000076">
    <property type="protein sequence ID" value="CAL8129226.1"/>
    <property type="molecule type" value="Genomic_DNA"/>
</dbReference>
<reference evidence="2 3" key="1">
    <citation type="submission" date="2024-08" db="EMBL/GenBank/DDBJ databases">
        <authorList>
            <person name="Cucini C."/>
            <person name="Frati F."/>
        </authorList>
    </citation>
    <scope>NUCLEOTIDE SEQUENCE [LARGE SCALE GENOMIC DNA]</scope>
</reference>
<feature type="transmembrane region" description="Helical" evidence="1">
    <location>
        <begin position="133"/>
        <end position="159"/>
    </location>
</feature>
<comment type="caution">
    <text evidence="2">The sequence shown here is derived from an EMBL/GenBank/DDBJ whole genome shotgun (WGS) entry which is preliminary data.</text>
</comment>
<sequence>MVTKIVLEIIQFQIKIGSALRIIPLKFGGKVGQTLAVDPETESYAKAWIIVSFSSILLPVLELQSFSIVDVPALAYHSAVLMISLAALLNLRVFHSKPQELSLLFNSMMKFGHTEKNQFRKEFNWKFNTQGHLINVTSVILAISSFLLPIVIPTVSAIFPCIHQVYVKQLCQSSCVKCSEWYFRLLPYVVDTTFMAPITVACGLMGNLCLMNIYCINRHLQIMCKIHRNLPIAPNRSDRNGLALYFRKLQILVILSNQCFQQNVWPNIQFTGAALMICLLYSIILFGHTLNFKLVLFMVFMLCAAMVFTFLILDVGSRPIILSKKLLGKWLRWRSEKSWGKFLRSCDPISLRVGPFHRMDRGRGPALIRFTVQRTFYLVVQSKAINCH</sequence>
<feature type="transmembrane region" description="Helical" evidence="1">
    <location>
        <begin position="270"/>
        <end position="288"/>
    </location>
</feature>
<feature type="transmembrane region" description="Helical" evidence="1">
    <location>
        <begin position="194"/>
        <end position="216"/>
    </location>
</feature>
<proteinExistence type="predicted"/>
<evidence type="ECO:0008006" key="4">
    <source>
        <dbReference type="Google" id="ProtNLM"/>
    </source>
</evidence>
<evidence type="ECO:0000313" key="2">
    <source>
        <dbReference type="EMBL" id="CAL8129226.1"/>
    </source>
</evidence>
<feature type="transmembrane region" description="Helical" evidence="1">
    <location>
        <begin position="294"/>
        <end position="315"/>
    </location>
</feature>
<dbReference type="Proteomes" id="UP001642540">
    <property type="component" value="Unassembled WGS sequence"/>
</dbReference>
<protein>
    <recommendedName>
        <fullName evidence="4">Odorant receptor</fullName>
    </recommendedName>
</protein>
<keyword evidence="1" id="KW-1133">Transmembrane helix</keyword>
<keyword evidence="3" id="KW-1185">Reference proteome</keyword>
<keyword evidence="1" id="KW-0472">Membrane</keyword>
<gene>
    <name evidence="2" type="ORF">ODALV1_LOCUS22990</name>
</gene>
<name>A0ABP1RJN2_9HEXA</name>
<keyword evidence="1" id="KW-0812">Transmembrane</keyword>
<evidence type="ECO:0000313" key="3">
    <source>
        <dbReference type="Proteomes" id="UP001642540"/>
    </source>
</evidence>
<accession>A0ABP1RJN2</accession>
<evidence type="ECO:0000256" key="1">
    <source>
        <dbReference type="SAM" id="Phobius"/>
    </source>
</evidence>
<organism evidence="2 3">
    <name type="scientific">Orchesella dallaii</name>
    <dbReference type="NCBI Taxonomy" id="48710"/>
    <lineage>
        <taxon>Eukaryota</taxon>
        <taxon>Metazoa</taxon>
        <taxon>Ecdysozoa</taxon>
        <taxon>Arthropoda</taxon>
        <taxon>Hexapoda</taxon>
        <taxon>Collembola</taxon>
        <taxon>Entomobryomorpha</taxon>
        <taxon>Entomobryoidea</taxon>
        <taxon>Orchesellidae</taxon>
        <taxon>Orchesellinae</taxon>
        <taxon>Orchesella</taxon>
    </lineage>
</organism>